<feature type="domain" description="4Fe-4S ferredoxin-type" evidence="10">
    <location>
        <begin position="326"/>
        <end position="358"/>
    </location>
</feature>
<dbReference type="NCBIfam" id="TIGR01409">
    <property type="entry name" value="TAT_signal_seq"/>
    <property type="match status" value="1"/>
</dbReference>
<evidence type="ECO:0000256" key="3">
    <source>
        <dbReference type="ARBA" id="ARBA00022485"/>
    </source>
</evidence>
<reference evidence="12" key="1">
    <citation type="submission" date="2016-11" db="EMBL/GenBank/DDBJ databases">
        <title>Dehalogenimonas formicexedens sp. nov., a chlorinated alkane respiring bacterium isolated from contaminated groundwater.</title>
        <authorList>
            <person name="Key T.A."/>
            <person name="Bowman K.S."/>
            <person name="Lee I."/>
            <person name="Chun J."/>
            <person name="Albuquerque L."/>
            <person name="da Costa M.S."/>
            <person name="Rainey F.A."/>
            <person name="Moe W.M."/>
        </authorList>
    </citation>
    <scope>NUCLEOTIDE SEQUENCE [LARGE SCALE GENOMIC DNA]</scope>
    <source>
        <strain evidence="12">NSZ-14</strain>
    </source>
</reference>
<evidence type="ECO:0000313" key="12">
    <source>
        <dbReference type="Proteomes" id="UP000185934"/>
    </source>
</evidence>
<dbReference type="InterPro" id="IPR019546">
    <property type="entry name" value="TAT_signal_bac_arc"/>
</dbReference>
<dbReference type="STRING" id="1839801.Dform_00345"/>
<evidence type="ECO:0000256" key="4">
    <source>
        <dbReference type="ARBA" id="ARBA00022723"/>
    </source>
</evidence>
<dbReference type="InterPro" id="IPR006311">
    <property type="entry name" value="TAT_signal"/>
</dbReference>
<evidence type="ECO:0000256" key="7">
    <source>
        <dbReference type="ARBA" id="ARBA00023014"/>
    </source>
</evidence>
<dbReference type="KEGG" id="dfo:Dform_00345"/>
<evidence type="ECO:0000256" key="6">
    <source>
        <dbReference type="ARBA" id="ARBA00023004"/>
    </source>
</evidence>
<keyword evidence="2" id="KW-1003">Cell membrane</keyword>
<keyword evidence="5" id="KW-0732">Signal</keyword>
<keyword evidence="3" id="KW-0004">4Fe-4S</keyword>
<keyword evidence="8" id="KW-0472">Membrane</keyword>
<dbReference type="InterPro" id="IPR017900">
    <property type="entry name" value="4Fe4S_Fe_S_CS"/>
</dbReference>
<dbReference type="AlphaFoldDB" id="A0A1P8F5I5"/>
<evidence type="ECO:0000256" key="2">
    <source>
        <dbReference type="ARBA" id="ARBA00022475"/>
    </source>
</evidence>
<evidence type="ECO:0000256" key="5">
    <source>
        <dbReference type="ARBA" id="ARBA00022729"/>
    </source>
</evidence>
<dbReference type="InterPro" id="IPR028894">
    <property type="entry name" value="RDH_dom"/>
</dbReference>
<sequence>MSGFHSTISRRAFMKGLGLTGAGIGASALAPRFNDLDELASSDPDRSQPWWVKEVDKPVVDIDYQLMERYDQRNGAFQDGLAKYFGNGDAAKGLEVLNAQNALYNEVSDKYFKQNKPGYALRDKAITTARGAMGTTYSFLGPQKAATPESRGVPKWQGSPEENYRMLRNAAKIWGATHFNVVELDTATTQKLVWSYDHDGRKIEFEDIPVPALSATKKSIPNSVRYVVVFYVPGSVRTNTRVAEPLGDLARCYEHFFNMQSQLMEFTRGLGYQSVGQTSNQSLTTKTGFAVLGGSHEQSRMLSAIAPIAGPSPRPGMIFTDMPLTPTKPIDAGIFRFCATCMKCARACPTQSLSLEKEPTYETLGVFNNIGAKRFQVNGATCRANGNGSDVNICRLGNWNTCMRACTFSKLEEALIHKFVHVTLSNTSIFNGFFTTMDEFFGYNTELSPDEWWKRDMLPFDQDITQGQWVRYDAK</sequence>
<gene>
    <name evidence="11" type="ORF">Dform_00345</name>
</gene>
<keyword evidence="6" id="KW-0408">Iron</keyword>
<keyword evidence="7" id="KW-0411">Iron-sulfur</keyword>
<organism evidence="11 12">
    <name type="scientific">Dehalogenimonas formicexedens</name>
    <dbReference type="NCBI Taxonomy" id="1839801"/>
    <lineage>
        <taxon>Bacteria</taxon>
        <taxon>Bacillati</taxon>
        <taxon>Chloroflexota</taxon>
        <taxon>Dehalococcoidia</taxon>
        <taxon>Dehalococcoidales</taxon>
        <taxon>Dehalococcoidaceae</taxon>
        <taxon>Dehalogenimonas</taxon>
    </lineage>
</organism>
<evidence type="ECO:0000256" key="9">
    <source>
        <dbReference type="ARBA" id="ARBA00029374"/>
    </source>
</evidence>
<keyword evidence="4" id="KW-0479">Metal-binding</keyword>
<proteinExistence type="predicted"/>
<evidence type="ECO:0000259" key="10">
    <source>
        <dbReference type="PROSITE" id="PS51379"/>
    </source>
</evidence>
<dbReference type="GO" id="GO:0051539">
    <property type="term" value="F:4 iron, 4 sulfur cluster binding"/>
    <property type="evidence" value="ECO:0007669"/>
    <property type="project" value="UniProtKB-KW"/>
</dbReference>
<dbReference type="GO" id="GO:0005886">
    <property type="term" value="C:plasma membrane"/>
    <property type="evidence" value="ECO:0007669"/>
    <property type="project" value="UniProtKB-SubCell"/>
</dbReference>
<evidence type="ECO:0000256" key="8">
    <source>
        <dbReference type="ARBA" id="ARBA00023136"/>
    </source>
</evidence>
<dbReference type="GO" id="GO:0046872">
    <property type="term" value="F:metal ion binding"/>
    <property type="evidence" value="ECO:0007669"/>
    <property type="project" value="UniProtKB-KW"/>
</dbReference>
<name>A0A1P8F5I5_9CHLR</name>
<dbReference type="InterPro" id="IPR012832">
    <property type="entry name" value="RDH"/>
</dbReference>
<dbReference type="PROSITE" id="PS00198">
    <property type="entry name" value="4FE4S_FER_1"/>
    <property type="match status" value="1"/>
</dbReference>
<dbReference type="PROSITE" id="PS51379">
    <property type="entry name" value="4FE4S_FER_2"/>
    <property type="match status" value="1"/>
</dbReference>
<accession>A0A1P8F5I5</accession>
<dbReference type="PROSITE" id="PS51318">
    <property type="entry name" value="TAT"/>
    <property type="match status" value="1"/>
</dbReference>
<dbReference type="NCBIfam" id="TIGR02486">
    <property type="entry name" value="RDH"/>
    <property type="match status" value="1"/>
</dbReference>
<dbReference type="Proteomes" id="UP000185934">
    <property type="component" value="Chromosome"/>
</dbReference>
<evidence type="ECO:0000256" key="1">
    <source>
        <dbReference type="ARBA" id="ARBA00004236"/>
    </source>
</evidence>
<keyword evidence="12" id="KW-1185">Reference proteome</keyword>
<protein>
    <submittedName>
        <fullName evidence="11">Reductive dehalogenase</fullName>
    </submittedName>
</protein>
<dbReference type="Pfam" id="PF13486">
    <property type="entry name" value="Dehalogenase"/>
    <property type="match status" value="1"/>
</dbReference>
<dbReference type="EMBL" id="CP018258">
    <property type="protein sequence ID" value="APV43705.1"/>
    <property type="molecule type" value="Genomic_DNA"/>
</dbReference>
<dbReference type="InterPro" id="IPR017896">
    <property type="entry name" value="4Fe4S_Fe-S-bd"/>
</dbReference>
<comment type="subcellular location">
    <subcellularLocation>
        <location evidence="1">Cell membrane</location>
    </subcellularLocation>
</comment>
<comment type="cofactor">
    <cofactor evidence="9">
        <name>corrinoid</name>
        <dbReference type="ChEBI" id="CHEBI:33913"/>
    </cofactor>
</comment>
<evidence type="ECO:0000313" key="11">
    <source>
        <dbReference type="EMBL" id="APV43705.1"/>
    </source>
</evidence>